<reference evidence="1 2" key="1">
    <citation type="journal article" date="2016" name="PLoS ONE">
        <title>Complete Genome Sequence and Comparative Genomics of a Novel Myxobacterium Myxococcus hansupus.</title>
        <authorList>
            <person name="Sharma G."/>
            <person name="Narwani T."/>
            <person name="Subramanian S."/>
        </authorList>
    </citation>
    <scope>NUCLEOTIDE SEQUENCE [LARGE SCALE GENOMIC DNA]</scope>
    <source>
        <strain evidence="2">mixupus</strain>
    </source>
</reference>
<dbReference type="AlphaFoldDB" id="A0A0H4WZT5"/>
<organism evidence="1 2">
    <name type="scientific">Pseudomyxococcus hansupus</name>
    <dbReference type="NCBI Taxonomy" id="1297742"/>
    <lineage>
        <taxon>Bacteria</taxon>
        <taxon>Pseudomonadati</taxon>
        <taxon>Myxococcota</taxon>
        <taxon>Myxococcia</taxon>
        <taxon>Myxococcales</taxon>
        <taxon>Cystobacterineae</taxon>
        <taxon>Myxococcaceae</taxon>
        <taxon>Pseudomyxococcus</taxon>
    </lineage>
</organism>
<dbReference type="KEGG" id="mym:A176_005863"/>
<dbReference type="Proteomes" id="UP000009026">
    <property type="component" value="Chromosome"/>
</dbReference>
<sequence length="53" mass="5257">MPHDSEDAAHGALPYSFRAVSGTGTHAPLVGIPPDARVVSCGQSGVPKASPCG</sequence>
<accession>A0A0H4WZT5</accession>
<dbReference type="EMBL" id="CP012109">
    <property type="protein sequence ID" value="AKQ68951.1"/>
    <property type="molecule type" value="Genomic_DNA"/>
</dbReference>
<protein>
    <submittedName>
        <fullName evidence="1">Uncharacterized protein</fullName>
    </submittedName>
</protein>
<evidence type="ECO:0000313" key="2">
    <source>
        <dbReference type="Proteomes" id="UP000009026"/>
    </source>
</evidence>
<keyword evidence="2" id="KW-1185">Reference proteome</keyword>
<dbReference type="STRING" id="1297742.A176_005863"/>
<gene>
    <name evidence="1" type="ORF">A176_005863</name>
</gene>
<evidence type="ECO:0000313" key="1">
    <source>
        <dbReference type="EMBL" id="AKQ68951.1"/>
    </source>
</evidence>
<proteinExistence type="predicted"/>
<name>A0A0H4WZT5_9BACT</name>